<dbReference type="PROSITE" id="PS51918">
    <property type="entry name" value="RADICAL_SAM"/>
    <property type="match status" value="1"/>
</dbReference>
<dbReference type="InterPro" id="IPR006638">
    <property type="entry name" value="Elp3/MiaA/NifB-like_rSAM"/>
</dbReference>
<feature type="binding site" evidence="16">
    <location>
        <position position="159"/>
    </location>
    <ligand>
        <name>S-adenosyl-L-methionine</name>
        <dbReference type="ChEBI" id="CHEBI:59789"/>
        <label>1</label>
    </ligand>
</feature>
<evidence type="ECO:0000313" key="19">
    <source>
        <dbReference type="EMBL" id="ATC65741.1"/>
    </source>
</evidence>
<keyword evidence="5 15" id="KW-0004">4Fe-4S</keyword>
<dbReference type="SMART" id="SM00729">
    <property type="entry name" value="Elp3"/>
    <property type="match status" value="1"/>
</dbReference>
<evidence type="ECO:0000256" key="15">
    <source>
        <dbReference type="PIRNR" id="PIRNR000167"/>
    </source>
</evidence>
<proteinExistence type="inferred from homology"/>
<gene>
    <name evidence="19" type="primary">hemN</name>
    <name evidence="19" type="ORF">CMV30_18295</name>
</gene>
<dbReference type="Gene3D" id="1.10.10.920">
    <property type="match status" value="1"/>
</dbReference>
<keyword evidence="11 15" id="KW-0411">Iron-sulfur</keyword>
<dbReference type="SUPFAM" id="SSF102114">
    <property type="entry name" value="Radical SAM enzymes"/>
    <property type="match status" value="1"/>
</dbReference>
<dbReference type="Pfam" id="PF06969">
    <property type="entry name" value="HemN_C"/>
    <property type="match status" value="1"/>
</dbReference>
<comment type="cofactor">
    <cofactor evidence="15 17">
        <name>[4Fe-4S] cluster</name>
        <dbReference type="ChEBI" id="CHEBI:49883"/>
    </cofactor>
    <text evidence="15 17">Binds 1 [4Fe-4S] cluster. The cluster is coordinated with 3 cysteines and an exchangeable S-adenosyl-L-methionine.</text>
</comment>
<dbReference type="Gene3D" id="3.80.30.20">
    <property type="entry name" value="tm_1862 like domain"/>
    <property type="match status" value="1"/>
</dbReference>
<dbReference type="UniPathway" id="UPA00251">
    <property type="reaction ID" value="UER00323"/>
</dbReference>
<keyword evidence="20" id="KW-1185">Reference proteome</keyword>
<dbReference type="SFLD" id="SFLDS00029">
    <property type="entry name" value="Radical_SAM"/>
    <property type="match status" value="1"/>
</dbReference>
<evidence type="ECO:0000256" key="4">
    <source>
        <dbReference type="ARBA" id="ARBA00011245"/>
    </source>
</evidence>
<comment type="subunit">
    <text evidence="4">Monomer.</text>
</comment>
<dbReference type="EC" id="1.3.98.3" evidence="15"/>
<evidence type="ECO:0000256" key="10">
    <source>
        <dbReference type="ARBA" id="ARBA00023004"/>
    </source>
</evidence>
<feature type="binding site" evidence="16">
    <location>
        <position position="223"/>
    </location>
    <ligand>
        <name>S-adenosyl-L-methionine</name>
        <dbReference type="ChEBI" id="CHEBI:59789"/>
        <label>2</label>
    </ligand>
</feature>
<feature type="binding site" evidence="16">
    <location>
        <position position="69"/>
    </location>
    <ligand>
        <name>S-adenosyl-L-methionine</name>
        <dbReference type="ChEBI" id="CHEBI:59789"/>
        <label>1</label>
    </ligand>
</feature>
<dbReference type="Pfam" id="PF04055">
    <property type="entry name" value="Radical_SAM"/>
    <property type="match status" value="1"/>
</dbReference>
<evidence type="ECO:0000256" key="6">
    <source>
        <dbReference type="ARBA" id="ARBA00022490"/>
    </source>
</evidence>
<feature type="binding site" evidence="17">
    <location>
        <position position="82"/>
    </location>
    <ligand>
        <name>[4Fe-4S] cluster</name>
        <dbReference type="ChEBI" id="CHEBI:49883"/>
        <note>4Fe-4S-S-AdoMet</note>
    </ligand>
</feature>
<comment type="similarity">
    <text evidence="3 15">Belongs to the anaerobic coproporphyrinogen-III oxidase family.</text>
</comment>
<organism evidence="19 20">
    <name type="scientific">Nibricoccus aquaticus</name>
    <dbReference type="NCBI Taxonomy" id="2576891"/>
    <lineage>
        <taxon>Bacteria</taxon>
        <taxon>Pseudomonadati</taxon>
        <taxon>Verrucomicrobiota</taxon>
        <taxon>Opitutia</taxon>
        <taxon>Opitutales</taxon>
        <taxon>Opitutaceae</taxon>
        <taxon>Nibricoccus</taxon>
    </lineage>
</organism>
<feature type="binding site" evidence="16">
    <location>
        <position position="126"/>
    </location>
    <ligand>
        <name>S-adenosyl-L-methionine</name>
        <dbReference type="ChEBI" id="CHEBI:59789"/>
        <label>1</label>
    </ligand>
</feature>
<comment type="catalytic activity">
    <reaction evidence="14 15">
        <text>coproporphyrinogen III + 2 S-adenosyl-L-methionine = protoporphyrinogen IX + 2 5'-deoxyadenosine + 2 L-methionine + 2 CO2</text>
        <dbReference type="Rhea" id="RHEA:15425"/>
        <dbReference type="ChEBI" id="CHEBI:16526"/>
        <dbReference type="ChEBI" id="CHEBI:17319"/>
        <dbReference type="ChEBI" id="CHEBI:57307"/>
        <dbReference type="ChEBI" id="CHEBI:57309"/>
        <dbReference type="ChEBI" id="CHEBI:57844"/>
        <dbReference type="ChEBI" id="CHEBI:59789"/>
        <dbReference type="EC" id="1.3.98.3"/>
    </reaction>
</comment>
<keyword evidence="10 15" id="KW-0408">Iron</keyword>
<dbReference type="GO" id="GO:0051989">
    <property type="term" value="F:coproporphyrinogen dehydrogenase activity"/>
    <property type="evidence" value="ECO:0007669"/>
    <property type="project" value="UniProtKB-EC"/>
</dbReference>
<dbReference type="PIRSF" id="PIRSF000167">
    <property type="entry name" value="HemN"/>
    <property type="match status" value="1"/>
</dbReference>
<dbReference type="GO" id="GO:0004109">
    <property type="term" value="F:coproporphyrinogen oxidase activity"/>
    <property type="evidence" value="ECO:0007669"/>
    <property type="project" value="InterPro"/>
</dbReference>
<feature type="binding site" evidence="16">
    <location>
        <position position="344"/>
    </location>
    <ligand>
        <name>S-adenosyl-L-methionine</name>
        <dbReference type="ChEBI" id="CHEBI:59789"/>
        <label>1</label>
    </ligand>
</feature>
<dbReference type="InterPro" id="IPR004558">
    <property type="entry name" value="Coprogen_oxidase_HemN"/>
</dbReference>
<dbReference type="GO" id="GO:0005737">
    <property type="term" value="C:cytoplasm"/>
    <property type="evidence" value="ECO:0007669"/>
    <property type="project" value="UniProtKB-SubCell"/>
</dbReference>
<evidence type="ECO:0000256" key="9">
    <source>
        <dbReference type="ARBA" id="ARBA00023002"/>
    </source>
</evidence>
<feature type="binding site" evidence="16">
    <location>
        <begin position="127"/>
        <end position="128"/>
    </location>
    <ligand>
        <name>S-adenosyl-L-methionine</name>
        <dbReference type="ChEBI" id="CHEBI:59789"/>
        <label>2</label>
    </ligand>
</feature>
<evidence type="ECO:0000256" key="7">
    <source>
        <dbReference type="ARBA" id="ARBA00022691"/>
    </source>
</evidence>
<dbReference type="OrthoDB" id="9808022at2"/>
<sequence>MISTHDALLSASSATPPLDLELIKKYAAAAPRYTSYPPATQFTADLPAIRFEDAIAEDNATGVRPLSLYIHLPFCESRCWYCGCTTVITRNKSAADTYLDDLAREIALYNLHLDSSRRVVQLHLGGGTPTFFTARQLDRLGELLRCYFQFDKDAEISVEIDPRRLSWDQVEALVRLGARRASLGIQDTDRRVQLAIHRHQPHALNEQAFTWLRAAGFSSINVDLIYGLPLQTVDSFDRTLDDVLGLEPDRLSVFGYAHVPWLKPSQNIFDERGQLPDAETRLALWQLAHQRLTSARYIDIGLDHFARPQDELAVAQREQTLHRNFQGYSTRAGASVYAFGMSAISSIGNVYFQNARSLTDYHDALQAGRLPVQRGLRLTDEDARRRTLIMRLMCDRRLDFRRLSADLGIDVRQIYATELASLDDLERDGAVELSETELRVTSRGAPLLRVIAQRFDAYHVPSTGRHSQAI</sequence>
<evidence type="ECO:0000256" key="2">
    <source>
        <dbReference type="ARBA" id="ARBA00004785"/>
    </source>
</evidence>
<dbReference type="GO" id="GO:0046872">
    <property type="term" value="F:metal ion binding"/>
    <property type="evidence" value="ECO:0007669"/>
    <property type="project" value="UniProtKB-KW"/>
</dbReference>
<dbReference type="Proteomes" id="UP000217265">
    <property type="component" value="Chromosome"/>
</dbReference>
<dbReference type="CDD" id="cd01335">
    <property type="entry name" value="Radical_SAM"/>
    <property type="match status" value="1"/>
</dbReference>
<feature type="binding site" evidence="16">
    <location>
        <position position="186"/>
    </location>
    <ligand>
        <name>S-adenosyl-L-methionine</name>
        <dbReference type="ChEBI" id="CHEBI:59789"/>
        <label>2</label>
    </ligand>
</feature>
<evidence type="ECO:0000256" key="12">
    <source>
        <dbReference type="ARBA" id="ARBA00023244"/>
    </source>
</evidence>
<name>A0A290QMB9_9BACT</name>
<accession>A0A290QMB9</accession>
<comment type="function">
    <text evidence="13">Involved in the heme biosynthesis. Catalyzes the anaerobic oxidative decarboxylation of propionate groups of rings A and B of coproporphyrinogen III to yield the vinyl groups in protoporphyrinogen IX.</text>
</comment>
<dbReference type="GO" id="GO:0051539">
    <property type="term" value="F:4 iron, 4 sulfur cluster binding"/>
    <property type="evidence" value="ECO:0007669"/>
    <property type="project" value="UniProtKB-KW"/>
</dbReference>
<evidence type="ECO:0000256" key="16">
    <source>
        <dbReference type="PIRSR" id="PIRSR000167-1"/>
    </source>
</evidence>
<dbReference type="AlphaFoldDB" id="A0A290QMB9"/>
<comment type="pathway">
    <text evidence="2 15">Porphyrin-containing compound metabolism; protoporphyrin-IX biosynthesis; protoporphyrinogen-IX from coproporphyrinogen-III (AdoMet route): step 1/1.</text>
</comment>
<dbReference type="GO" id="GO:0006782">
    <property type="term" value="P:protoporphyrinogen IX biosynthetic process"/>
    <property type="evidence" value="ECO:0007669"/>
    <property type="project" value="UniProtKB-UniPathway"/>
</dbReference>
<dbReference type="InterPro" id="IPR010723">
    <property type="entry name" value="HemN_C"/>
</dbReference>
<dbReference type="InterPro" id="IPR034505">
    <property type="entry name" value="Coproporphyrinogen-III_oxidase"/>
</dbReference>
<dbReference type="PANTHER" id="PTHR13932">
    <property type="entry name" value="COPROPORPHYRINIGEN III OXIDASE"/>
    <property type="match status" value="1"/>
</dbReference>
<evidence type="ECO:0000256" key="13">
    <source>
        <dbReference type="ARBA" id="ARBA00024295"/>
    </source>
</evidence>
<dbReference type="KEGG" id="vbh:CMV30_18295"/>
<dbReference type="InterPro" id="IPR058240">
    <property type="entry name" value="rSAM_sf"/>
</dbReference>
<dbReference type="PANTHER" id="PTHR13932:SF6">
    <property type="entry name" value="OXYGEN-INDEPENDENT COPROPORPHYRINOGEN III OXIDASE"/>
    <property type="match status" value="1"/>
</dbReference>
<dbReference type="RefSeq" id="WP_096057370.1">
    <property type="nucleotide sequence ID" value="NZ_CP023344.1"/>
</dbReference>
<feature type="binding site" evidence="16">
    <location>
        <position position="257"/>
    </location>
    <ligand>
        <name>S-adenosyl-L-methionine</name>
        <dbReference type="ChEBI" id="CHEBI:59789"/>
        <label>2</label>
    </ligand>
</feature>
<evidence type="ECO:0000256" key="1">
    <source>
        <dbReference type="ARBA" id="ARBA00004496"/>
    </source>
</evidence>
<reference evidence="19 20" key="1">
    <citation type="submission" date="2017-09" db="EMBL/GenBank/DDBJ databases">
        <title>Complete genome sequence of Verrucomicrobial strain HZ-65, isolated from freshwater.</title>
        <authorList>
            <person name="Choi A."/>
        </authorList>
    </citation>
    <scope>NUCLEOTIDE SEQUENCE [LARGE SCALE GENOMIC DNA]</scope>
    <source>
        <strain evidence="19 20">HZ-65</strain>
    </source>
</reference>
<evidence type="ECO:0000313" key="20">
    <source>
        <dbReference type="Proteomes" id="UP000217265"/>
    </source>
</evidence>
<feature type="domain" description="Radical SAM core" evidence="18">
    <location>
        <begin position="60"/>
        <end position="296"/>
    </location>
</feature>
<keyword evidence="12 15" id="KW-0627">Porphyrin biosynthesis</keyword>
<feature type="binding site" evidence="16">
    <location>
        <begin position="81"/>
        <end position="83"/>
    </location>
    <ligand>
        <name>S-adenosyl-L-methionine</name>
        <dbReference type="ChEBI" id="CHEBI:59789"/>
        <label>2</label>
    </ligand>
</feature>
<dbReference type="NCBIfam" id="TIGR00538">
    <property type="entry name" value="hemN"/>
    <property type="match status" value="1"/>
</dbReference>
<feature type="binding site" evidence="16">
    <location>
        <position position="198"/>
    </location>
    <ligand>
        <name>S-adenosyl-L-methionine</name>
        <dbReference type="ChEBI" id="CHEBI:59789"/>
        <label>2</label>
    </ligand>
</feature>
<dbReference type="EMBL" id="CP023344">
    <property type="protein sequence ID" value="ATC65741.1"/>
    <property type="molecule type" value="Genomic_DNA"/>
</dbReference>
<evidence type="ECO:0000259" key="18">
    <source>
        <dbReference type="PROSITE" id="PS51918"/>
    </source>
</evidence>
<keyword evidence="6 15" id="KW-0963">Cytoplasm</keyword>
<keyword evidence="8 15" id="KW-0479">Metal-binding</keyword>
<evidence type="ECO:0000256" key="3">
    <source>
        <dbReference type="ARBA" id="ARBA00005493"/>
    </source>
</evidence>
<comment type="subcellular location">
    <subcellularLocation>
        <location evidence="1 15">Cytoplasm</location>
    </subcellularLocation>
</comment>
<evidence type="ECO:0000256" key="8">
    <source>
        <dbReference type="ARBA" id="ARBA00022723"/>
    </source>
</evidence>
<evidence type="ECO:0000256" key="5">
    <source>
        <dbReference type="ARBA" id="ARBA00022485"/>
    </source>
</evidence>
<evidence type="ECO:0000256" key="14">
    <source>
        <dbReference type="ARBA" id="ARBA00048321"/>
    </source>
</evidence>
<evidence type="ECO:0000256" key="11">
    <source>
        <dbReference type="ARBA" id="ARBA00023014"/>
    </source>
</evidence>
<keyword evidence="9 15" id="KW-0560">Oxidoreductase</keyword>
<dbReference type="SFLD" id="SFLDG01065">
    <property type="entry name" value="anaerobic_coproporphyrinogen-I"/>
    <property type="match status" value="1"/>
</dbReference>
<evidence type="ECO:0000256" key="17">
    <source>
        <dbReference type="PIRSR" id="PIRSR000167-2"/>
    </source>
</evidence>
<feature type="binding site" evidence="17">
    <location>
        <position position="75"/>
    </location>
    <ligand>
        <name>[4Fe-4S] cluster</name>
        <dbReference type="ChEBI" id="CHEBI:49883"/>
        <note>4Fe-4S-S-AdoMet</note>
    </ligand>
</feature>
<keyword evidence="7 15" id="KW-0949">S-adenosyl-L-methionine</keyword>
<protein>
    <recommendedName>
        <fullName evidence="15">Coproporphyrinogen-III oxidase</fullName>
        <ecNumber evidence="15">1.3.98.3</ecNumber>
    </recommendedName>
</protein>
<dbReference type="InterPro" id="IPR023404">
    <property type="entry name" value="rSAM_horseshoe"/>
</dbReference>
<dbReference type="SFLD" id="SFLDG01082">
    <property type="entry name" value="B12-binding_domain_containing"/>
    <property type="match status" value="1"/>
</dbReference>
<dbReference type="InterPro" id="IPR007197">
    <property type="entry name" value="rSAM"/>
</dbReference>
<feature type="binding site" evidence="17">
    <location>
        <position position="79"/>
    </location>
    <ligand>
        <name>[4Fe-4S] cluster</name>
        <dbReference type="ChEBI" id="CHEBI:49883"/>
        <note>4Fe-4S-S-AdoMet</note>
    </ligand>
</feature>